<dbReference type="SMART" id="SM00369">
    <property type="entry name" value="LRR_TYP"/>
    <property type="match status" value="2"/>
</dbReference>
<evidence type="ECO:0000313" key="14">
    <source>
        <dbReference type="Proteomes" id="UP000663870"/>
    </source>
</evidence>
<dbReference type="GO" id="GO:0004930">
    <property type="term" value="F:G protein-coupled receptor activity"/>
    <property type="evidence" value="ECO:0007669"/>
    <property type="project" value="InterPro"/>
</dbReference>
<dbReference type="SUPFAM" id="SSF52058">
    <property type="entry name" value="L domain-like"/>
    <property type="match status" value="1"/>
</dbReference>
<dbReference type="PANTHER" id="PTHR45930">
    <property type="entry name" value="G-PROTEIN COUPLED RECEPTOR 124-LIKE PROTEIN"/>
    <property type="match status" value="1"/>
</dbReference>
<organism evidence="13 14">
    <name type="scientific">Rotaria sordida</name>
    <dbReference type="NCBI Taxonomy" id="392033"/>
    <lineage>
        <taxon>Eukaryota</taxon>
        <taxon>Metazoa</taxon>
        <taxon>Spiralia</taxon>
        <taxon>Gnathifera</taxon>
        <taxon>Rotifera</taxon>
        <taxon>Eurotatoria</taxon>
        <taxon>Bdelloidea</taxon>
        <taxon>Philodinida</taxon>
        <taxon>Philodinidae</taxon>
        <taxon>Rotaria</taxon>
    </lineage>
</organism>
<dbReference type="InterPro" id="IPR003591">
    <property type="entry name" value="Leu-rich_rpt_typical-subtyp"/>
</dbReference>
<keyword evidence="5" id="KW-0677">Repeat</keyword>
<dbReference type="InterPro" id="IPR013783">
    <property type="entry name" value="Ig-like_fold"/>
</dbReference>
<keyword evidence="3" id="KW-0433">Leucine-rich repeat</keyword>
<evidence type="ECO:0000256" key="8">
    <source>
        <dbReference type="ARBA" id="ARBA00023170"/>
    </source>
</evidence>
<dbReference type="SUPFAM" id="SSF48726">
    <property type="entry name" value="Immunoglobulin"/>
    <property type="match status" value="1"/>
</dbReference>
<sequence length="1255" mass="145862">MLFMFITYILFLIRFSFGDECPSLKYCTCSSDKTIIQCTKRQLTNKLLLKLNNQLSKSTILLNLSSNSLTSINSLSNLNSLQILDLSFNKIQHLPSNIFSKYPQLISLNLQNNSLKTIPKSFTKISNINLNLLNNRFHCTCEFKLFKKNNFFKNVICQNNKPFNENDFCHIKNFLQINPQQSQIAYENEQFILNCSSNLQHYWTLNKKFYPSTMTTFSYSTIIIHHLQMNHSGLWTCHSFNYNHSIRLTVLKSSPNYFCQSIQMNTSKGYFYWPRTSINKKLPKYCPFGSAAWLKNSNEYAQAWYTCSSKGQWINFDISQCAFQTNISRVFDYLSLNETNLLLNLVEYLSEINQDYLQLNDMILLIDLIDEQKDKYQQHDRMILIYHLTDFILQIKKNDFIFSNVYQIAIKRLRLIIEHLLDFTNQSWLYIGKELTAMTIQSSTLCYVPNRSLLTIICDIDNQSHESPLATIQFPSHLNETSQYSLYRIIIYRRSTLFTSNVITNNNNPVIHIRPVLSNNLSTIKLTYYGQLEQASIGIWYSNQSSWQMNSSICKINEQNSKLISTNCILFNNDSLSITYLNHKNIFFHTNYSQYSIYISSLIASTCFFISILVYICFHKVYQMSRCFFHCSINYWFNLGILLPLFAFGMQQNQYQFLCQFIATSLHYLCLTTILWLTLLTYLIWRKLSVISTNKDCHRKFSIMINDGLRTIELKSQPVIQFYLLAYGIALIMCCINIAILHEQYMINKICFFNNLYSILILIISMSVFIIILLFFLLSACNHIKRLTNETKHLDNLSNVSKIKPENILLSKPNEILSILIPFNQNNEQVLSNKNYQHESIQQLLSILFQLILLIFLFLSSLSIYLNPLHLFKLRFEHIIYSHLYGFFVLVLSFYIFSYYVLLRIDLIRHYYFNTKKIDHLSNQSNIESSSSSSSINLRINYQYDVPSSPKQISIFPSSYSYNSSNIHIPEILQNASRTSINFDNMDNLKLYTKITSDCCICHCHILKPNEISSSQNTLHDTLPSSSSSTSSSLDIIMHEIIDTHQFQHNAFNEQTIQRSMNGSIEFCSRQTDNIHLHSSSTTLSQPRTSPALAIIRLLPNIHFSSRNINKNISNSTNIIQSNDHINLSIEPKHISKNAQNSPYIKSLPFTAKYDATYTSVTQTDHLIQQKSSSNEKLSIWKKSPCGHTQLAYIDQDDEHSVSLKSLSYDSKTSSSTILNKKDHIQTLSSSSNFSDDSYYDIIRTNQKKLHESSV</sequence>
<proteinExistence type="inferred from homology"/>
<name>A0A813R7Q0_9BILA</name>
<dbReference type="InterPro" id="IPR001879">
    <property type="entry name" value="GPCR_2_extracellular_dom"/>
</dbReference>
<feature type="transmembrane region" description="Helical" evidence="9">
    <location>
        <begin position="844"/>
        <end position="866"/>
    </location>
</feature>
<evidence type="ECO:0000256" key="9">
    <source>
        <dbReference type="SAM" id="Phobius"/>
    </source>
</evidence>
<evidence type="ECO:0000256" key="6">
    <source>
        <dbReference type="ARBA" id="ARBA00022989"/>
    </source>
</evidence>
<evidence type="ECO:0000256" key="5">
    <source>
        <dbReference type="ARBA" id="ARBA00022737"/>
    </source>
</evidence>
<feature type="transmembrane region" description="Helical" evidence="9">
    <location>
        <begin position="722"/>
        <end position="741"/>
    </location>
</feature>
<keyword evidence="10" id="KW-0732">Signal</keyword>
<evidence type="ECO:0000256" key="3">
    <source>
        <dbReference type="ARBA" id="ARBA00022614"/>
    </source>
</evidence>
<dbReference type="InterPro" id="IPR032675">
    <property type="entry name" value="LRR_dom_sf"/>
</dbReference>
<gene>
    <name evidence="13" type="ORF">JXQ802_LOCUS3103</name>
</gene>
<dbReference type="SMART" id="SM00409">
    <property type="entry name" value="IG"/>
    <property type="match status" value="1"/>
</dbReference>
<dbReference type="PROSITE" id="PS51450">
    <property type="entry name" value="LRR"/>
    <property type="match status" value="2"/>
</dbReference>
<feature type="signal peptide" evidence="10">
    <location>
        <begin position="1"/>
        <end position="18"/>
    </location>
</feature>
<dbReference type="GO" id="GO:0005886">
    <property type="term" value="C:plasma membrane"/>
    <property type="evidence" value="ECO:0007669"/>
    <property type="project" value="TreeGrafter"/>
</dbReference>
<dbReference type="Pfam" id="PF13855">
    <property type="entry name" value="LRR_8"/>
    <property type="match status" value="1"/>
</dbReference>
<evidence type="ECO:0000256" key="10">
    <source>
        <dbReference type="SAM" id="SignalP"/>
    </source>
</evidence>
<dbReference type="EMBL" id="CAJNOL010000041">
    <property type="protein sequence ID" value="CAF0778696.1"/>
    <property type="molecule type" value="Genomic_DNA"/>
</dbReference>
<keyword evidence="8" id="KW-0675">Receptor</keyword>
<dbReference type="Proteomes" id="UP000663870">
    <property type="component" value="Unassembled WGS sequence"/>
</dbReference>
<feature type="chain" id="PRO_5032693254" evidence="10">
    <location>
        <begin position="19"/>
        <end position="1255"/>
    </location>
</feature>
<evidence type="ECO:0000256" key="1">
    <source>
        <dbReference type="ARBA" id="ARBA00004141"/>
    </source>
</evidence>
<feature type="transmembrane region" description="Helical" evidence="9">
    <location>
        <begin position="666"/>
        <end position="685"/>
    </location>
</feature>
<evidence type="ECO:0000259" key="12">
    <source>
        <dbReference type="PROSITE" id="PS50261"/>
    </source>
</evidence>
<dbReference type="Gene3D" id="2.60.40.10">
    <property type="entry name" value="Immunoglobulins"/>
    <property type="match status" value="1"/>
</dbReference>
<evidence type="ECO:0000256" key="4">
    <source>
        <dbReference type="ARBA" id="ARBA00022692"/>
    </source>
</evidence>
<dbReference type="InterPro" id="IPR001611">
    <property type="entry name" value="Leu-rich_rpt"/>
</dbReference>
<protein>
    <submittedName>
        <fullName evidence="13">Uncharacterized protein</fullName>
    </submittedName>
</protein>
<dbReference type="Gene3D" id="3.80.10.10">
    <property type="entry name" value="Ribonuclease Inhibitor"/>
    <property type="match status" value="1"/>
</dbReference>
<evidence type="ECO:0000256" key="7">
    <source>
        <dbReference type="ARBA" id="ARBA00023136"/>
    </source>
</evidence>
<reference evidence="13" key="1">
    <citation type="submission" date="2021-02" db="EMBL/GenBank/DDBJ databases">
        <authorList>
            <person name="Nowell W R."/>
        </authorList>
    </citation>
    <scope>NUCLEOTIDE SEQUENCE</scope>
</reference>
<evidence type="ECO:0000256" key="2">
    <source>
        <dbReference type="ARBA" id="ARBA00007343"/>
    </source>
</evidence>
<evidence type="ECO:0000259" key="11">
    <source>
        <dbReference type="PROSITE" id="PS50227"/>
    </source>
</evidence>
<comment type="similarity">
    <text evidence="2">Belongs to the G-protein coupled receptor 2 family. Adhesion G-protein coupled receptor (ADGR) subfamily.</text>
</comment>
<keyword evidence="4 9" id="KW-0812">Transmembrane</keyword>
<accession>A0A813R7Q0</accession>
<dbReference type="InterPro" id="IPR036179">
    <property type="entry name" value="Ig-like_dom_sf"/>
</dbReference>
<dbReference type="InterPro" id="IPR003599">
    <property type="entry name" value="Ig_sub"/>
</dbReference>
<dbReference type="PROSITE" id="PS50261">
    <property type="entry name" value="G_PROTEIN_RECEP_F2_4"/>
    <property type="match status" value="1"/>
</dbReference>
<dbReference type="AlphaFoldDB" id="A0A813R7Q0"/>
<comment type="subcellular location">
    <subcellularLocation>
        <location evidence="1">Membrane</location>
        <topology evidence="1">Multi-pass membrane protein</topology>
    </subcellularLocation>
</comment>
<dbReference type="PROSITE" id="PS50227">
    <property type="entry name" value="G_PROTEIN_RECEP_F2_3"/>
    <property type="match status" value="1"/>
</dbReference>
<keyword evidence="6 9" id="KW-1133">Transmembrane helix</keyword>
<dbReference type="InterPro" id="IPR051963">
    <property type="entry name" value="Adhesion_GPCR_A"/>
</dbReference>
<feature type="domain" description="G-protein coupled receptors family 2 profile 2" evidence="12">
    <location>
        <begin position="593"/>
        <end position="897"/>
    </location>
</feature>
<comment type="caution">
    <text evidence="13">The sequence shown here is derived from an EMBL/GenBank/DDBJ whole genome shotgun (WGS) entry which is preliminary data.</text>
</comment>
<feature type="domain" description="G-protein coupled receptors family 2 profile 1" evidence="11">
    <location>
        <begin position="236"/>
        <end position="325"/>
    </location>
</feature>
<dbReference type="Gene3D" id="1.20.1070.10">
    <property type="entry name" value="Rhodopsin 7-helix transmembrane proteins"/>
    <property type="match status" value="1"/>
</dbReference>
<feature type="transmembrane region" description="Helical" evidence="9">
    <location>
        <begin position="595"/>
        <end position="618"/>
    </location>
</feature>
<evidence type="ECO:0000313" key="13">
    <source>
        <dbReference type="EMBL" id="CAF0778696.1"/>
    </source>
</evidence>
<feature type="transmembrane region" description="Helical" evidence="9">
    <location>
        <begin position="627"/>
        <end position="646"/>
    </location>
</feature>
<dbReference type="InterPro" id="IPR017981">
    <property type="entry name" value="GPCR_2-like_7TM"/>
</dbReference>
<dbReference type="PANTHER" id="PTHR45930:SF4">
    <property type="entry name" value="ADHESION G PROTEIN-COUPLED RECEPTOR A3"/>
    <property type="match status" value="1"/>
</dbReference>
<dbReference type="GO" id="GO:0007166">
    <property type="term" value="P:cell surface receptor signaling pathway"/>
    <property type="evidence" value="ECO:0007669"/>
    <property type="project" value="InterPro"/>
</dbReference>
<keyword evidence="14" id="KW-1185">Reference proteome</keyword>
<feature type="transmembrane region" description="Helical" evidence="9">
    <location>
        <begin position="878"/>
        <end position="902"/>
    </location>
</feature>
<keyword evidence="7 9" id="KW-0472">Membrane</keyword>
<feature type="transmembrane region" description="Helical" evidence="9">
    <location>
        <begin position="756"/>
        <end position="778"/>
    </location>
</feature>